<reference evidence="6" key="1">
    <citation type="submission" date="2020-05" db="EMBL/GenBank/DDBJ databases">
        <authorList>
            <person name="Chiriac C."/>
            <person name="Salcher M."/>
            <person name="Ghai R."/>
            <person name="Kavagutti S V."/>
        </authorList>
    </citation>
    <scope>NUCLEOTIDE SEQUENCE</scope>
</reference>
<proteinExistence type="predicted"/>
<keyword evidence="3" id="KW-0159">Chromosome partition</keyword>
<feature type="region of interest" description="Disordered" evidence="5">
    <location>
        <begin position="1"/>
        <end position="36"/>
    </location>
</feature>
<evidence type="ECO:0000256" key="4">
    <source>
        <dbReference type="ARBA" id="ARBA00023306"/>
    </source>
</evidence>
<dbReference type="PANTHER" id="PTHR34298">
    <property type="entry name" value="SEGREGATION AND CONDENSATION PROTEIN B"/>
    <property type="match status" value="1"/>
</dbReference>
<feature type="compositionally biased region" description="Basic and acidic residues" evidence="5">
    <location>
        <begin position="1"/>
        <end position="18"/>
    </location>
</feature>
<dbReference type="InterPro" id="IPR036390">
    <property type="entry name" value="WH_DNA-bd_sf"/>
</dbReference>
<dbReference type="NCBIfam" id="TIGR00281">
    <property type="entry name" value="SMC-Scp complex subunit ScpB"/>
    <property type="match status" value="1"/>
</dbReference>
<dbReference type="Pfam" id="PF04079">
    <property type="entry name" value="SMC_ScpB"/>
    <property type="match status" value="1"/>
</dbReference>
<gene>
    <name evidence="6" type="ORF">UFOPK1493_01937</name>
</gene>
<evidence type="ECO:0000256" key="1">
    <source>
        <dbReference type="ARBA" id="ARBA00022490"/>
    </source>
</evidence>
<keyword evidence="2" id="KW-0132">Cell division</keyword>
<dbReference type="PANTHER" id="PTHR34298:SF2">
    <property type="entry name" value="SEGREGATION AND CONDENSATION PROTEIN B"/>
    <property type="match status" value="1"/>
</dbReference>
<keyword evidence="1" id="KW-0963">Cytoplasm</keyword>
<name>A0A6J6DHA0_9ZZZZ</name>
<protein>
    <submittedName>
        <fullName evidence="6">Unannotated protein</fullName>
    </submittedName>
</protein>
<organism evidence="6">
    <name type="scientific">freshwater metagenome</name>
    <dbReference type="NCBI Taxonomy" id="449393"/>
    <lineage>
        <taxon>unclassified sequences</taxon>
        <taxon>metagenomes</taxon>
        <taxon>ecological metagenomes</taxon>
    </lineage>
</organism>
<dbReference type="GO" id="GO:0051304">
    <property type="term" value="P:chromosome separation"/>
    <property type="evidence" value="ECO:0007669"/>
    <property type="project" value="InterPro"/>
</dbReference>
<feature type="compositionally biased region" description="Low complexity" evidence="5">
    <location>
        <begin position="19"/>
        <end position="30"/>
    </location>
</feature>
<evidence type="ECO:0000256" key="3">
    <source>
        <dbReference type="ARBA" id="ARBA00022829"/>
    </source>
</evidence>
<evidence type="ECO:0000256" key="2">
    <source>
        <dbReference type="ARBA" id="ARBA00022618"/>
    </source>
</evidence>
<keyword evidence="4" id="KW-0131">Cell cycle</keyword>
<dbReference type="GO" id="GO:0051301">
    <property type="term" value="P:cell division"/>
    <property type="evidence" value="ECO:0007669"/>
    <property type="project" value="UniProtKB-KW"/>
</dbReference>
<accession>A0A6J6DHA0</accession>
<dbReference type="Gene3D" id="1.10.10.10">
    <property type="entry name" value="Winged helix-like DNA-binding domain superfamily/Winged helix DNA-binding domain"/>
    <property type="match status" value="2"/>
</dbReference>
<evidence type="ECO:0000313" key="6">
    <source>
        <dbReference type="EMBL" id="CAB4563450.1"/>
    </source>
</evidence>
<dbReference type="EMBL" id="CAEZSR010000068">
    <property type="protein sequence ID" value="CAB4563450.1"/>
    <property type="molecule type" value="Genomic_DNA"/>
</dbReference>
<dbReference type="AlphaFoldDB" id="A0A6J6DHA0"/>
<dbReference type="SUPFAM" id="SSF46785">
    <property type="entry name" value="Winged helix' DNA-binding domain"/>
    <property type="match status" value="2"/>
</dbReference>
<sequence>MSDDTHDTHDTQDAHDAAAPETAPEAAPTPQRLLPGVPDADTVRAIEAIVMVAVEPVPTDLLAQLLEMPITVIESLCAELARTYDEAGHGFQLVKVAGGYRFQSHPDLSPYVERFLLDGQRARMSAAALETLAIVAYKQPISRAQVASIRGVDPDGVLRTLQARGYITEVARDSGPGNAILFGTTPAFLEKLGLASIADLPPIAEFVPGPEVVEALEHGLRVEPAGGTPAPNPGPADPAS</sequence>
<evidence type="ECO:0000256" key="5">
    <source>
        <dbReference type="SAM" id="MobiDB-lite"/>
    </source>
</evidence>
<dbReference type="InterPro" id="IPR036388">
    <property type="entry name" value="WH-like_DNA-bd_sf"/>
</dbReference>
<dbReference type="InterPro" id="IPR005234">
    <property type="entry name" value="ScpB_csome_segregation"/>
</dbReference>